<feature type="region of interest" description="Disordered" evidence="1">
    <location>
        <begin position="241"/>
        <end position="277"/>
    </location>
</feature>
<proteinExistence type="predicted"/>
<feature type="compositionally biased region" description="Low complexity" evidence="1">
    <location>
        <begin position="255"/>
        <end position="270"/>
    </location>
</feature>
<evidence type="ECO:0000256" key="1">
    <source>
        <dbReference type="SAM" id="MobiDB-lite"/>
    </source>
</evidence>
<accession>A0A164PAL1</accession>
<reference evidence="2 3" key="1">
    <citation type="journal article" date="2016" name="Mol. Biol. Evol.">
        <title>Comparative Genomics of Early-Diverging Mushroom-Forming Fungi Provides Insights into the Origins of Lignocellulose Decay Capabilities.</title>
        <authorList>
            <person name="Nagy L.G."/>
            <person name="Riley R."/>
            <person name="Tritt A."/>
            <person name="Adam C."/>
            <person name="Daum C."/>
            <person name="Floudas D."/>
            <person name="Sun H."/>
            <person name="Yadav J.S."/>
            <person name="Pangilinan J."/>
            <person name="Larsson K.H."/>
            <person name="Matsuura K."/>
            <person name="Barry K."/>
            <person name="Labutti K."/>
            <person name="Kuo R."/>
            <person name="Ohm R.A."/>
            <person name="Bhattacharya S.S."/>
            <person name="Shirouzu T."/>
            <person name="Yoshinaga Y."/>
            <person name="Martin F.M."/>
            <person name="Grigoriev I.V."/>
            <person name="Hibbett D.S."/>
        </authorList>
    </citation>
    <scope>NUCLEOTIDE SEQUENCE [LARGE SCALE GENOMIC DNA]</scope>
    <source>
        <strain evidence="2 3">HHB9708</strain>
    </source>
</reference>
<gene>
    <name evidence="2" type="ORF">SISNIDRAFT_490122</name>
</gene>
<feature type="compositionally biased region" description="Acidic residues" evidence="1">
    <location>
        <begin position="171"/>
        <end position="180"/>
    </location>
</feature>
<feature type="region of interest" description="Disordered" evidence="1">
    <location>
        <begin position="1"/>
        <end position="26"/>
    </location>
</feature>
<feature type="region of interest" description="Disordered" evidence="1">
    <location>
        <begin position="66"/>
        <end position="86"/>
    </location>
</feature>
<dbReference type="OrthoDB" id="3247499at2759"/>
<dbReference type="EMBL" id="KV419436">
    <property type="protein sequence ID" value="KZS88532.1"/>
    <property type="molecule type" value="Genomic_DNA"/>
</dbReference>
<feature type="compositionally biased region" description="Polar residues" evidence="1">
    <location>
        <begin position="77"/>
        <end position="86"/>
    </location>
</feature>
<feature type="region of interest" description="Disordered" evidence="1">
    <location>
        <begin position="119"/>
        <end position="152"/>
    </location>
</feature>
<evidence type="ECO:0000313" key="2">
    <source>
        <dbReference type="EMBL" id="KZS88532.1"/>
    </source>
</evidence>
<organism evidence="2 3">
    <name type="scientific">Sistotremastrum niveocremeum HHB9708</name>
    <dbReference type="NCBI Taxonomy" id="1314777"/>
    <lineage>
        <taxon>Eukaryota</taxon>
        <taxon>Fungi</taxon>
        <taxon>Dikarya</taxon>
        <taxon>Basidiomycota</taxon>
        <taxon>Agaricomycotina</taxon>
        <taxon>Agaricomycetes</taxon>
        <taxon>Sistotremastrales</taxon>
        <taxon>Sistotremastraceae</taxon>
        <taxon>Sertulicium</taxon>
        <taxon>Sertulicium niveocremeum</taxon>
    </lineage>
</organism>
<protein>
    <submittedName>
        <fullName evidence="2">Uncharacterized protein</fullName>
    </submittedName>
</protein>
<feature type="compositionally biased region" description="Low complexity" evidence="1">
    <location>
        <begin position="66"/>
        <end position="76"/>
    </location>
</feature>
<keyword evidence="3" id="KW-1185">Reference proteome</keyword>
<sequence>MPIFTRRKSRSQKASSYTYGGTSSTSTATSFIYKAPHHTHAHTTSLSKETIKRRFSAILLQSLSSSSTSSLSNSPSATPITPDTLTPSQRARLALHPTSMGPPALSSIPAFERLFESSYPAPSPSESTFSDIRRPSGLGSPVEGSLSDDTDSTYRLGGAFDLEKYYMERGEDDDDEDYDDMEIRRPSGLGARRGSLSRTRSSTVGAPNTSQQSTGNGRLVSSASTPNLSFLLRLNGEDDSNDLYASFPTPPRSPPHLTLSGPGSPSSPTPKRAPQKPASERLGAILHTLAPLLFIHTQPHSSSSISPSTATSTSNSGWMTPNSAILPLLLVSRPLYTALIKLLYHTIELHSLPSRTLLVQTLTSPSNSSKHHDLASLIHRLRLDCSSESSPPKFFVALSKSLYQMTSLTSLSLTGSRSIVLENTSFRLRSFHGSFTPLESESVAAFLASQPDLEYLSLKGLDVPVRLREGSMPKLSVVEGHVKALSSIVPRRPVVDIRILESRRDELSDSWVHLGRSSERVRSMSVVIPEFGGGDVLEDTLINIPRWFREVETLTLRFTSDDGLTEPHINTLVKYLGSTKITTLRIITPTQPRTPPGLGLGRGPSKVSLRDVPAYPGYPSLPSLPPHSPISPITLDTPIPPLYPSYPSYPHSPLTPITPITPTTPSAGGGMGIPMADVRRIAEACESLNSVEYLPCVVYLVRRGVTGFKVQRVLREY</sequence>
<name>A0A164PAL1_9AGAM</name>
<dbReference type="AlphaFoldDB" id="A0A164PAL1"/>
<dbReference type="Proteomes" id="UP000076722">
    <property type="component" value="Unassembled WGS sequence"/>
</dbReference>
<feature type="compositionally biased region" description="Low complexity" evidence="1">
    <location>
        <begin position="186"/>
        <end position="203"/>
    </location>
</feature>
<feature type="compositionally biased region" description="Basic residues" evidence="1">
    <location>
        <begin position="1"/>
        <end position="11"/>
    </location>
</feature>
<feature type="region of interest" description="Disordered" evidence="1">
    <location>
        <begin position="171"/>
        <end position="222"/>
    </location>
</feature>
<feature type="compositionally biased region" description="Polar residues" evidence="1">
    <location>
        <begin position="204"/>
        <end position="222"/>
    </location>
</feature>
<evidence type="ECO:0000313" key="3">
    <source>
        <dbReference type="Proteomes" id="UP000076722"/>
    </source>
</evidence>
<feature type="compositionally biased region" description="Low complexity" evidence="1">
    <location>
        <begin position="14"/>
        <end position="26"/>
    </location>
</feature>